<evidence type="ECO:0000259" key="11">
    <source>
        <dbReference type="PROSITE" id="PS51194"/>
    </source>
</evidence>
<dbReference type="GO" id="GO:0003724">
    <property type="term" value="F:RNA helicase activity"/>
    <property type="evidence" value="ECO:0007669"/>
    <property type="project" value="UniProtKB-EC"/>
</dbReference>
<evidence type="ECO:0000313" key="12">
    <source>
        <dbReference type="EMBL" id="CAI5756974.1"/>
    </source>
</evidence>
<keyword evidence="4" id="KW-0378">Hydrolase</keyword>
<evidence type="ECO:0000256" key="1">
    <source>
        <dbReference type="ARBA" id="ARBA00004173"/>
    </source>
</evidence>
<dbReference type="Gene3D" id="1.20.272.40">
    <property type="match status" value="1"/>
</dbReference>
<dbReference type="Pfam" id="PF00271">
    <property type="entry name" value="Helicase_C"/>
    <property type="match status" value="1"/>
</dbReference>
<dbReference type="AlphaFoldDB" id="A0A9W4TU71"/>
<keyword evidence="6" id="KW-0067">ATP-binding</keyword>
<evidence type="ECO:0000313" key="13">
    <source>
        <dbReference type="Proteomes" id="UP001152885"/>
    </source>
</evidence>
<reference evidence="12" key="1">
    <citation type="submission" date="2022-12" db="EMBL/GenBank/DDBJ databases">
        <authorList>
            <person name="Brejova B."/>
        </authorList>
    </citation>
    <scope>NUCLEOTIDE SEQUENCE</scope>
</reference>
<dbReference type="SUPFAM" id="SSF52540">
    <property type="entry name" value="P-loop containing nucleoside triphosphate hydrolases"/>
    <property type="match status" value="1"/>
</dbReference>
<keyword evidence="8" id="KW-0496">Mitochondrion</keyword>
<sequence>MIRLKNTRIILKQSYMTIGLLLQKQRLYTHALIFNRKFATTFKRSNSSISHQQISNNLIHLSDVEIDSIQNLLNNSLEKLKFHLENKSLDLSYNLLNEASISEKLEVYESIKLRLSEVIYKDSSGSIENITLVDFINPNWKNILPLVYLLANNKYPKTVLELNNANSSSDLLSKFLQLIAYNEFLKGKIESISTSDTTIDLSNPIQWFPEARKMKRKIIMHVGPTNSGKTYNSLLKLSKSKTGYYAGPLRLLAREIYEKFNLKGIGCNLITGEEVIPSINNQGQISGISSGTIEMIPLHKKMDLCVIDEIQMIADSSRGSVWTNALLGVQAKEIHLCGEEGAVPFVENLVKTTGDELEIKHFKRLGKLSVEKKPIDLRNLKKGDCLVVFSKRRILEFKCKIEQETDLKVAIIYGALPPEIRSQEAAKFNNGDYDVLVASDAIGMGLNLKIKRIVFSGINKFDGNGISNLSVSQVKQIAGRAGRFDIETGAREGFVTALQRSSLVYIKECLKEANPKITKACLWPIESIWRKYMSNYSTSKPLSDILEKFEHDFKDHKMKDYFISDTDSRLEILKLISNTKQLKIMSIDDQLILSESPINLRFAKNNKILLPTVVKFFKCIVDRDCKSVFDFKFLNLELLSKKSNATEKVKNILLNVQVLEDMHKLLLLFMWLSQRWPTFFIDKESSMEVKAVVEKRITEELTNIRRINKLHTNKTKFRKRSGR</sequence>
<dbReference type="InterPro" id="IPR001650">
    <property type="entry name" value="Helicase_C-like"/>
</dbReference>
<dbReference type="InterPro" id="IPR044774">
    <property type="entry name" value="Suv3_DEXQc"/>
</dbReference>
<dbReference type="EMBL" id="CANTUO010000001">
    <property type="protein sequence ID" value="CAI5756974.1"/>
    <property type="molecule type" value="Genomic_DNA"/>
</dbReference>
<dbReference type="GO" id="GO:0045025">
    <property type="term" value="C:mitochondrial degradosome"/>
    <property type="evidence" value="ECO:0007669"/>
    <property type="project" value="TreeGrafter"/>
</dbReference>
<dbReference type="FunFam" id="3.40.50.300:FF:001549">
    <property type="entry name" value="SUV3p ATP-dependent RNA helicase"/>
    <property type="match status" value="1"/>
</dbReference>
<accession>A0A9W4TU71</accession>
<feature type="domain" description="Helicase C-terminal" evidence="11">
    <location>
        <begin position="369"/>
        <end position="525"/>
    </location>
</feature>
<dbReference type="Gene3D" id="1.20.58.1080">
    <property type="match status" value="1"/>
</dbReference>
<gene>
    <name evidence="12" type="ORF">CANVERA_P1491</name>
</gene>
<dbReference type="GO" id="GO:0005524">
    <property type="term" value="F:ATP binding"/>
    <property type="evidence" value="ECO:0007669"/>
    <property type="project" value="UniProtKB-KW"/>
</dbReference>
<dbReference type="InterPro" id="IPR027417">
    <property type="entry name" value="P-loop_NTPase"/>
</dbReference>
<dbReference type="Pfam" id="PF22527">
    <property type="entry name" value="DEXQc_Suv3"/>
    <property type="match status" value="1"/>
</dbReference>
<dbReference type="GO" id="GO:0000965">
    <property type="term" value="P:mitochondrial RNA 3'-end processing"/>
    <property type="evidence" value="ECO:0007669"/>
    <property type="project" value="TreeGrafter"/>
</dbReference>
<dbReference type="PANTHER" id="PTHR12131">
    <property type="entry name" value="ATP-DEPENDENT RNA AND DNA HELICASE"/>
    <property type="match status" value="1"/>
</dbReference>
<dbReference type="Gene3D" id="3.40.50.300">
    <property type="entry name" value="P-loop containing nucleotide triphosphate hydrolases"/>
    <property type="match status" value="2"/>
</dbReference>
<comment type="subcellular location">
    <subcellularLocation>
        <location evidence="1">Mitochondrion</location>
    </subcellularLocation>
</comment>
<keyword evidence="5" id="KW-0347">Helicase</keyword>
<dbReference type="FunFam" id="3.40.50.300:FF:000269">
    <property type="entry name" value="ATP-dependent RNA helicase SUPV3L1, mitochondrial"/>
    <property type="match status" value="1"/>
</dbReference>
<dbReference type="GO" id="GO:0016787">
    <property type="term" value="F:hydrolase activity"/>
    <property type="evidence" value="ECO:0007669"/>
    <property type="project" value="UniProtKB-KW"/>
</dbReference>
<dbReference type="CDD" id="cd18805">
    <property type="entry name" value="SF2_C_suv3"/>
    <property type="match status" value="1"/>
</dbReference>
<name>A0A9W4TU71_9ASCO</name>
<dbReference type="Pfam" id="PF12513">
    <property type="entry name" value="SUV3_C"/>
    <property type="match status" value="1"/>
</dbReference>
<evidence type="ECO:0000256" key="10">
    <source>
        <dbReference type="ARBA" id="ARBA00071444"/>
    </source>
</evidence>
<keyword evidence="13" id="KW-1185">Reference proteome</keyword>
<keyword evidence="7" id="KW-0809">Transit peptide</keyword>
<evidence type="ECO:0000256" key="5">
    <source>
        <dbReference type="ARBA" id="ARBA00022806"/>
    </source>
</evidence>
<protein>
    <recommendedName>
        <fullName evidence="10">ATP-dependent RNA helicase SUV3, mitochondrial</fullName>
        <ecNumber evidence="2">3.6.4.13</ecNumber>
    </recommendedName>
</protein>
<dbReference type="OrthoDB" id="6692397at2759"/>
<dbReference type="SMART" id="SM00490">
    <property type="entry name" value="HELICc"/>
    <property type="match status" value="1"/>
</dbReference>
<comment type="caution">
    <text evidence="12">The sequence shown here is derived from an EMBL/GenBank/DDBJ whole genome shotgun (WGS) entry which is preliminary data.</text>
</comment>
<dbReference type="CDD" id="cd17913">
    <property type="entry name" value="DEXQc_Suv3"/>
    <property type="match status" value="1"/>
</dbReference>
<proteinExistence type="predicted"/>
<evidence type="ECO:0000256" key="9">
    <source>
        <dbReference type="ARBA" id="ARBA00047984"/>
    </source>
</evidence>
<evidence type="ECO:0000256" key="8">
    <source>
        <dbReference type="ARBA" id="ARBA00023128"/>
    </source>
</evidence>
<evidence type="ECO:0000256" key="6">
    <source>
        <dbReference type="ARBA" id="ARBA00022840"/>
    </source>
</evidence>
<dbReference type="InterPro" id="IPR022192">
    <property type="entry name" value="SUV3_C"/>
</dbReference>
<dbReference type="InterPro" id="IPR050699">
    <property type="entry name" value="RNA-DNA_Helicase"/>
</dbReference>
<dbReference type="PROSITE" id="PS51194">
    <property type="entry name" value="HELICASE_CTER"/>
    <property type="match status" value="1"/>
</dbReference>
<evidence type="ECO:0000256" key="7">
    <source>
        <dbReference type="ARBA" id="ARBA00022946"/>
    </source>
</evidence>
<evidence type="ECO:0000256" key="2">
    <source>
        <dbReference type="ARBA" id="ARBA00012552"/>
    </source>
</evidence>
<evidence type="ECO:0000256" key="3">
    <source>
        <dbReference type="ARBA" id="ARBA00022741"/>
    </source>
</evidence>
<dbReference type="EC" id="3.6.4.13" evidence="2"/>
<dbReference type="PANTHER" id="PTHR12131:SF1">
    <property type="entry name" value="ATP-DEPENDENT RNA HELICASE SUPV3L1, MITOCHONDRIAL-RELATED"/>
    <property type="match status" value="1"/>
</dbReference>
<organism evidence="12 13">
    <name type="scientific">Candida verbasci</name>
    <dbReference type="NCBI Taxonomy" id="1227364"/>
    <lineage>
        <taxon>Eukaryota</taxon>
        <taxon>Fungi</taxon>
        <taxon>Dikarya</taxon>
        <taxon>Ascomycota</taxon>
        <taxon>Saccharomycotina</taxon>
        <taxon>Pichiomycetes</taxon>
        <taxon>Debaryomycetaceae</taxon>
        <taxon>Candida/Lodderomyces clade</taxon>
        <taxon>Candida</taxon>
    </lineage>
</organism>
<comment type="catalytic activity">
    <reaction evidence="9">
        <text>ATP + H2O = ADP + phosphate + H(+)</text>
        <dbReference type="Rhea" id="RHEA:13065"/>
        <dbReference type="ChEBI" id="CHEBI:15377"/>
        <dbReference type="ChEBI" id="CHEBI:15378"/>
        <dbReference type="ChEBI" id="CHEBI:30616"/>
        <dbReference type="ChEBI" id="CHEBI:43474"/>
        <dbReference type="ChEBI" id="CHEBI:456216"/>
        <dbReference type="EC" id="3.6.4.13"/>
    </reaction>
</comment>
<evidence type="ECO:0000256" key="4">
    <source>
        <dbReference type="ARBA" id="ARBA00022801"/>
    </source>
</evidence>
<dbReference type="Proteomes" id="UP001152885">
    <property type="component" value="Unassembled WGS sequence"/>
</dbReference>
<keyword evidence="3" id="KW-0547">Nucleotide-binding</keyword>
<dbReference type="InterPro" id="IPR055206">
    <property type="entry name" value="DEXQc_SUV3"/>
</dbReference>